<dbReference type="InterPro" id="IPR015915">
    <property type="entry name" value="Kelch-typ_b-propeller"/>
</dbReference>
<dbReference type="Proteomes" id="UP000094761">
    <property type="component" value="Unassembled WGS sequence"/>
</dbReference>
<dbReference type="GeneID" id="78077491"/>
<evidence type="ECO:0000256" key="5">
    <source>
        <dbReference type="ARBA" id="ARBA00023235"/>
    </source>
</evidence>
<dbReference type="GO" id="GO:0016853">
    <property type="term" value="F:isomerase activity"/>
    <property type="evidence" value="ECO:0007669"/>
    <property type="project" value="UniProtKB-KW"/>
</dbReference>
<evidence type="ECO:0000256" key="4">
    <source>
        <dbReference type="ARBA" id="ARBA00022764"/>
    </source>
</evidence>
<reference evidence="7" key="2">
    <citation type="submission" date="2022-11" db="EMBL/GenBank/DDBJ databases">
        <title>Role of the vibriolysin VemA secreted by the emergent pathogen Vibrio europaeus in the colonization of Manila clam mucus.</title>
        <authorList>
            <person name="Martinez C."/>
            <person name="Rodriguez S."/>
            <person name="Vences A."/>
            <person name="Barja J.L."/>
            <person name="Toranzo A.E."/>
            <person name="Dubert J."/>
        </authorList>
    </citation>
    <scope>NUCLEOTIDE SEQUENCE</scope>
    <source>
        <strain evidence="7">3454</strain>
    </source>
</reference>
<gene>
    <name evidence="8" type="ORF">AZ468_17370</name>
    <name evidence="7" type="ORF">OPW20_08070</name>
</gene>
<keyword evidence="2" id="KW-0732">Signal</keyword>
<name>A0A178J5S9_9VIBR</name>
<dbReference type="Proteomes" id="UP001150001">
    <property type="component" value="Unassembled WGS sequence"/>
</dbReference>
<dbReference type="Pfam" id="PF24996">
    <property type="entry name" value="NANM"/>
    <property type="match status" value="1"/>
</dbReference>
<evidence type="ECO:0000313" key="8">
    <source>
        <dbReference type="EMBL" id="OAM97320.1"/>
    </source>
</evidence>
<dbReference type="EMBL" id="JAPFIT010000012">
    <property type="protein sequence ID" value="MDC5740021.1"/>
    <property type="molecule type" value="Genomic_DNA"/>
</dbReference>
<keyword evidence="10" id="KW-1185">Reference proteome</keyword>
<comment type="caution">
    <text evidence="8">The sequence shown here is derived from an EMBL/GenBank/DDBJ whole genome shotgun (WGS) entry which is preliminary data.</text>
</comment>
<evidence type="ECO:0000256" key="6">
    <source>
        <dbReference type="ARBA" id="ARBA00023277"/>
    </source>
</evidence>
<reference evidence="8 9" key="1">
    <citation type="submission" date="2016-03" db="EMBL/GenBank/DDBJ databases">
        <title>Draft genome sequence of the Vibrio tubiashii subs. europaeus.</title>
        <authorList>
            <person name="Spinard E."/>
            <person name="Dubert J."/>
            <person name="Nelson D.R."/>
            <person name="Barja J.L."/>
        </authorList>
    </citation>
    <scope>NUCLEOTIDE SEQUENCE [LARGE SCALE GENOMIC DNA]</scope>
    <source>
        <strain evidence="9">PP-638</strain>
        <strain evidence="8">PP2-638</strain>
    </source>
</reference>
<dbReference type="NCBIfam" id="TIGR03547">
    <property type="entry name" value="muta_rot_YjhT"/>
    <property type="match status" value="1"/>
</dbReference>
<evidence type="ECO:0000313" key="9">
    <source>
        <dbReference type="Proteomes" id="UP000094761"/>
    </source>
</evidence>
<sequence length="363" mass="40135">MSLVINSFPPLPIGVKNGVGGVIGNKLYVGLGSAGTRLFFYDLDAPIKGWQRASEFPGTTRDGAAFSVCDDKLYVFSGAGQPENSTTPIVLEDSYVYEAKRNRWQSIETKIPVGLLGASMCQIDAEKLGCFGGYDKETFDHFVAEISQIDPAQQPEKHQATLTKFMSRPAQDYGWNQTIWLFDCTNETWSEVGRNPYLANCGAGVIQQNNTVTLIEGEIKPGLRSLESKAFEFDNGDMTNNRLLPSICHADSSHEGLAGHFVGQVEKQIIVAGGAYFIGSQNNLQKGQWYSHQGLTKHYENKVWRFDGTTWHQVMHLPHGIAYGVSISHDNTMYLLGGEDSKGDAQSQCYTLSWRTLFPPINS</sequence>
<accession>A0A178J5S9</accession>
<dbReference type="InterPro" id="IPR011043">
    <property type="entry name" value="Gal_Oxase/kelch_b-propeller"/>
</dbReference>
<dbReference type="AlphaFoldDB" id="A0A178J5S9"/>
<evidence type="ECO:0000256" key="1">
    <source>
        <dbReference type="ARBA" id="ARBA00022441"/>
    </source>
</evidence>
<keyword evidence="1" id="KW-0880">Kelch repeat</keyword>
<dbReference type="InterPro" id="IPR019936">
    <property type="entry name" value="NanM_proteobact"/>
</dbReference>
<dbReference type="SUPFAM" id="SSF50965">
    <property type="entry name" value="Galactose oxidase, central domain"/>
    <property type="match status" value="1"/>
</dbReference>
<evidence type="ECO:0000256" key="3">
    <source>
        <dbReference type="ARBA" id="ARBA00022737"/>
    </source>
</evidence>
<dbReference type="PANTHER" id="PTHR46093:SF18">
    <property type="entry name" value="FIBRONECTIN TYPE-III DOMAIN-CONTAINING PROTEIN"/>
    <property type="match status" value="1"/>
</dbReference>
<dbReference type="PANTHER" id="PTHR46093">
    <property type="entry name" value="ACYL-COA-BINDING DOMAIN-CONTAINING PROTEIN 5"/>
    <property type="match status" value="1"/>
</dbReference>
<keyword evidence="4" id="KW-0574">Periplasm</keyword>
<evidence type="ECO:0000313" key="10">
    <source>
        <dbReference type="Proteomes" id="UP001150001"/>
    </source>
</evidence>
<dbReference type="OrthoDB" id="5857700at2"/>
<keyword evidence="3" id="KW-0677">Repeat</keyword>
<evidence type="ECO:0000256" key="2">
    <source>
        <dbReference type="ARBA" id="ARBA00022729"/>
    </source>
</evidence>
<dbReference type="InterPro" id="IPR056734">
    <property type="entry name" value="NANM"/>
</dbReference>
<organism evidence="8 9">
    <name type="scientific">Vibrio europaeus</name>
    <dbReference type="NCBI Taxonomy" id="300876"/>
    <lineage>
        <taxon>Bacteria</taxon>
        <taxon>Pseudomonadati</taxon>
        <taxon>Pseudomonadota</taxon>
        <taxon>Gammaproteobacteria</taxon>
        <taxon>Vibrionales</taxon>
        <taxon>Vibrionaceae</taxon>
        <taxon>Vibrio</taxon>
        <taxon>Vibrio oreintalis group</taxon>
    </lineage>
</organism>
<protein>
    <submittedName>
        <fullName evidence="8">N-acetylneuraminic acid mutarotase</fullName>
    </submittedName>
    <submittedName>
        <fullName evidence="7">YjhT family mutarotase</fullName>
    </submittedName>
</protein>
<keyword evidence="6" id="KW-0119">Carbohydrate metabolism</keyword>
<keyword evidence="5" id="KW-0413">Isomerase</keyword>
<dbReference type="RefSeq" id="WP_069668521.1">
    <property type="nucleotide sequence ID" value="NZ_JAPFIM010000015.1"/>
</dbReference>
<evidence type="ECO:0000313" key="7">
    <source>
        <dbReference type="EMBL" id="MDC5740021.1"/>
    </source>
</evidence>
<dbReference type="EMBL" id="LUAX01000007">
    <property type="protein sequence ID" value="OAM97320.1"/>
    <property type="molecule type" value="Genomic_DNA"/>
</dbReference>
<dbReference type="Gene3D" id="2.120.10.80">
    <property type="entry name" value="Kelch-type beta propeller"/>
    <property type="match status" value="2"/>
</dbReference>
<proteinExistence type="predicted"/>